<proteinExistence type="predicted"/>
<dbReference type="STRING" id="28092.WM40_15390"/>
<evidence type="ECO:0008006" key="3">
    <source>
        <dbReference type="Google" id="ProtNLM"/>
    </source>
</evidence>
<sequence length="134" mass="14853">MRLVPSPLDFRFQRISGLQRQVETSSFRQGGDNVATISLPERVTHGNLVLERGVMTLSPLTLAFADAMSRFKTHPCDVTVSLLNHLSLPISTWTFVNAIPVAWRTGDLDATNSSVLVNSLELAYREMHFLGVKA</sequence>
<dbReference type="NCBIfam" id="TIGR02241">
    <property type="entry name" value="conserved hypothetical phage tail region protein"/>
    <property type="match status" value="1"/>
</dbReference>
<evidence type="ECO:0000313" key="2">
    <source>
        <dbReference type="Proteomes" id="UP000033618"/>
    </source>
</evidence>
<organism evidence="1 2">
    <name type="scientific">Robbsia andropogonis</name>
    <dbReference type="NCBI Taxonomy" id="28092"/>
    <lineage>
        <taxon>Bacteria</taxon>
        <taxon>Pseudomonadati</taxon>
        <taxon>Pseudomonadota</taxon>
        <taxon>Betaproteobacteria</taxon>
        <taxon>Burkholderiales</taxon>
        <taxon>Burkholderiaceae</taxon>
        <taxon>Robbsia</taxon>
    </lineage>
</organism>
<dbReference type="InterPro" id="IPR011747">
    <property type="entry name" value="CHP02241"/>
</dbReference>
<accession>A0A0F5JYK9</accession>
<dbReference type="PATRIC" id="fig|28092.6.peg.3634"/>
<protein>
    <recommendedName>
        <fullName evidence="3">Phage tail protein</fullName>
    </recommendedName>
</protein>
<keyword evidence="2" id="KW-1185">Reference proteome</keyword>
<dbReference type="EMBL" id="LAQU01000016">
    <property type="protein sequence ID" value="KKB62694.1"/>
    <property type="molecule type" value="Genomic_DNA"/>
</dbReference>
<evidence type="ECO:0000313" key="1">
    <source>
        <dbReference type="EMBL" id="KKB62694.1"/>
    </source>
</evidence>
<comment type="caution">
    <text evidence="1">The sequence shown here is derived from an EMBL/GenBank/DDBJ whole genome shotgun (WGS) entry which is preliminary data.</text>
</comment>
<reference evidence="1 2" key="1">
    <citation type="submission" date="2015-03" db="EMBL/GenBank/DDBJ databases">
        <title>Draft Genome Sequence of Burkholderia andropogonis type strain ICMP2807, isolated from Sorghum bicolor.</title>
        <authorList>
            <person name="Lopes-Santos L."/>
            <person name="Castro D.B."/>
            <person name="Ottoboni L.M."/>
            <person name="Park D."/>
            <person name="Weirc B.S."/>
            <person name="Destefano S.A."/>
        </authorList>
    </citation>
    <scope>NUCLEOTIDE SEQUENCE [LARGE SCALE GENOMIC DNA]</scope>
    <source>
        <strain evidence="1 2">ICMP2807</strain>
    </source>
</reference>
<dbReference type="PANTHER" id="PTHR38009:SF1">
    <property type="entry name" value="CONSERVED HYPOTHETICAL PHAGE TAIL PROTEIN"/>
    <property type="match status" value="1"/>
</dbReference>
<dbReference type="GO" id="GO:0005198">
    <property type="term" value="F:structural molecule activity"/>
    <property type="evidence" value="ECO:0007669"/>
    <property type="project" value="InterPro"/>
</dbReference>
<dbReference type="InterPro" id="IPR010667">
    <property type="entry name" value="Phage_T4_Gp19"/>
</dbReference>
<dbReference type="AlphaFoldDB" id="A0A0F5JYK9"/>
<dbReference type="Proteomes" id="UP000033618">
    <property type="component" value="Unassembled WGS sequence"/>
</dbReference>
<gene>
    <name evidence="1" type="ORF">WM40_15390</name>
</gene>
<dbReference type="Pfam" id="PF06841">
    <property type="entry name" value="Phage_T4_gp19"/>
    <property type="match status" value="1"/>
</dbReference>
<name>A0A0F5JYK9_9BURK</name>
<dbReference type="PANTHER" id="PTHR38009">
    <property type="entry name" value="CONSERVED HYPOTHETICAL PHAGE TAIL PROTEIN"/>
    <property type="match status" value="1"/>
</dbReference>